<dbReference type="GO" id="GO:0070814">
    <property type="term" value="P:hydrogen sulfide biosynthetic process"/>
    <property type="evidence" value="ECO:0007669"/>
    <property type="project" value="UniProtKB-UniRule"/>
</dbReference>
<keyword evidence="7" id="KW-1185">Reference proteome</keyword>
<evidence type="ECO:0000256" key="4">
    <source>
        <dbReference type="HAMAP-Rule" id="MF_00063"/>
    </source>
</evidence>
<dbReference type="EC" id="1.8.4.8" evidence="4"/>
<comment type="catalytic activity">
    <reaction evidence="4">
        <text>[thioredoxin]-disulfide + sulfite + adenosine 3',5'-bisphosphate + 2 H(+) = [thioredoxin]-dithiol + 3'-phosphoadenylyl sulfate</text>
        <dbReference type="Rhea" id="RHEA:11724"/>
        <dbReference type="Rhea" id="RHEA-COMP:10698"/>
        <dbReference type="Rhea" id="RHEA-COMP:10700"/>
        <dbReference type="ChEBI" id="CHEBI:15378"/>
        <dbReference type="ChEBI" id="CHEBI:17359"/>
        <dbReference type="ChEBI" id="CHEBI:29950"/>
        <dbReference type="ChEBI" id="CHEBI:50058"/>
        <dbReference type="ChEBI" id="CHEBI:58339"/>
        <dbReference type="ChEBI" id="CHEBI:58343"/>
        <dbReference type="EC" id="1.8.4.8"/>
    </reaction>
</comment>
<dbReference type="InterPro" id="IPR002500">
    <property type="entry name" value="PAPS_reduct_dom"/>
</dbReference>
<dbReference type="NCBIfam" id="TIGR00434">
    <property type="entry name" value="cysH"/>
    <property type="match status" value="1"/>
</dbReference>
<dbReference type="PANTHER" id="PTHR46509">
    <property type="entry name" value="PHOSPHOADENOSINE PHOSPHOSULFATE REDUCTASE"/>
    <property type="match status" value="1"/>
</dbReference>
<comment type="function">
    <text evidence="4">Catalyzes the formation of sulfite from phosphoadenosine 5'-phosphosulfate (PAPS) using thioredoxin as an electron donor.</text>
</comment>
<dbReference type="HAMAP" id="MF_00063">
    <property type="entry name" value="CysH"/>
    <property type="match status" value="1"/>
</dbReference>
<organism evidence="6 7">
    <name type="scientific">Shewanella cyperi</name>
    <dbReference type="NCBI Taxonomy" id="2814292"/>
    <lineage>
        <taxon>Bacteria</taxon>
        <taxon>Pseudomonadati</taxon>
        <taxon>Pseudomonadota</taxon>
        <taxon>Gammaproteobacteria</taxon>
        <taxon>Alteromonadales</taxon>
        <taxon>Shewanellaceae</taxon>
        <taxon>Shewanella</taxon>
    </lineage>
</organism>
<dbReference type="PIRSF" id="PIRSF000857">
    <property type="entry name" value="PAPS_reductase"/>
    <property type="match status" value="1"/>
</dbReference>
<feature type="active site" description="Nucleophile; cysteine thiosulfonate intermediate" evidence="4">
    <location>
        <position position="236"/>
    </location>
</feature>
<evidence type="ECO:0000256" key="3">
    <source>
        <dbReference type="ARBA" id="ARBA00023002"/>
    </source>
</evidence>
<dbReference type="SUPFAM" id="SSF52402">
    <property type="entry name" value="Adenine nucleotide alpha hydrolases-like"/>
    <property type="match status" value="1"/>
</dbReference>
<accession>A0A975ALE3</accession>
<dbReference type="CDD" id="cd23945">
    <property type="entry name" value="PAPS_reductase"/>
    <property type="match status" value="1"/>
</dbReference>
<comment type="caution">
    <text evidence="4">Lacks conserved residue(s) required for the propagation of feature annotation.</text>
</comment>
<dbReference type="NCBIfam" id="NF002537">
    <property type="entry name" value="PRK02090.1"/>
    <property type="match status" value="1"/>
</dbReference>
<dbReference type="GO" id="GO:0004604">
    <property type="term" value="F:phosphoadenylyl-sulfate reductase (thioredoxin) activity"/>
    <property type="evidence" value="ECO:0007669"/>
    <property type="project" value="UniProtKB-UniRule"/>
</dbReference>
<name>A0A975ALE3_9GAMM</name>
<dbReference type="InterPro" id="IPR004511">
    <property type="entry name" value="PAPS/APS_Rdtase"/>
</dbReference>
<evidence type="ECO:0000259" key="5">
    <source>
        <dbReference type="Pfam" id="PF01507"/>
    </source>
</evidence>
<dbReference type="Proteomes" id="UP000663281">
    <property type="component" value="Chromosome"/>
</dbReference>
<sequence>MNYHDLLSLDAAEQAAALADINLQLAKATPAQRVEFALRELPGEHILSSSFGIQAAVMLHLVTQVKSDVPVVLTDTGYLFPETYRFIDELTERLKLNLKVYRAPMTAAWQEARFGKLWEQGLDGLEQYNRLNKVEPMQRALDELEVGTWFAGLRRSQASTREALPVLAIHGKRYKLLPIIEWSNKDVHQYLTRYELPYHPLWEQGYVSVGDTHSTKPLELGMTEEETRFNGLKRECGLHYDI</sequence>
<keyword evidence="3 4" id="KW-0560">Oxidoreductase</keyword>
<evidence type="ECO:0000313" key="7">
    <source>
        <dbReference type="Proteomes" id="UP000663281"/>
    </source>
</evidence>
<dbReference type="GO" id="GO:0005737">
    <property type="term" value="C:cytoplasm"/>
    <property type="evidence" value="ECO:0007669"/>
    <property type="project" value="UniProtKB-SubCell"/>
</dbReference>
<comment type="similarity">
    <text evidence="1 4">Belongs to the PAPS reductase family. CysH subfamily.</text>
</comment>
<protein>
    <recommendedName>
        <fullName evidence="4">Phosphoadenosine 5'-phosphosulfate reductase</fullName>
        <shortName evidence="4">PAPS reductase</shortName>
        <ecNumber evidence="4">1.8.4.8</ecNumber>
    </recommendedName>
    <alternativeName>
        <fullName evidence="4">3'-phosphoadenylylsulfate reductase</fullName>
    </alternativeName>
    <alternativeName>
        <fullName evidence="4">PAPS reductase, thioredoxin dependent</fullName>
    </alternativeName>
    <alternativeName>
        <fullName evidence="4">PAPS sulfotransferase</fullName>
    </alternativeName>
    <alternativeName>
        <fullName evidence="4">PAdoPS reductase</fullName>
    </alternativeName>
</protein>
<dbReference type="AlphaFoldDB" id="A0A975ALE3"/>
<dbReference type="Gene3D" id="3.40.50.620">
    <property type="entry name" value="HUPs"/>
    <property type="match status" value="1"/>
</dbReference>
<evidence type="ECO:0000256" key="2">
    <source>
        <dbReference type="ARBA" id="ARBA00022490"/>
    </source>
</evidence>
<evidence type="ECO:0000256" key="1">
    <source>
        <dbReference type="ARBA" id="ARBA00009732"/>
    </source>
</evidence>
<feature type="domain" description="Phosphoadenosine phosphosulphate reductase" evidence="5">
    <location>
        <begin position="45"/>
        <end position="217"/>
    </location>
</feature>
<dbReference type="PANTHER" id="PTHR46509:SF1">
    <property type="entry name" value="PHOSPHOADENOSINE PHOSPHOSULFATE REDUCTASE"/>
    <property type="match status" value="1"/>
</dbReference>
<dbReference type="InterPro" id="IPR014729">
    <property type="entry name" value="Rossmann-like_a/b/a_fold"/>
</dbReference>
<reference evidence="6 7" key="1">
    <citation type="submission" date="2021-03" db="EMBL/GenBank/DDBJ databases">
        <title>Novel species identification of genus Shewanella.</title>
        <authorList>
            <person name="Liu G."/>
            <person name="Zhang Q."/>
        </authorList>
    </citation>
    <scope>NUCLEOTIDE SEQUENCE [LARGE SCALE GENOMIC DNA]</scope>
    <source>
        <strain evidence="6 7">FJAT-53726</strain>
    </source>
</reference>
<dbReference type="FunFam" id="3.40.50.620:FF:000043">
    <property type="entry name" value="Phosphoadenosine phosphosulfate reductase"/>
    <property type="match status" value="1"/>
</dbReference>
<dbReference type="EMBL" id="CP071504">
    <property type="protein sequence ID" value="QSX30676.1"/>
    <property type="molecule type" value="Genomic_DNA"/>
</dbReference>
<dbReference type="NCBIfam" id="TIGR02057">
    <property type="entry name" value="PAPS_reductase"/>
    <property type="match status" value="1"/>
</dbReference>
<comment type="pathway">
    <text evidence="4">Sulfur metabolism; hydrogen sulfide biosynthesis; sulfite from sulfate: step 3/3.</text>
</comment>
<dbReference type="GO" id="GO:0019379">
    <property type="term" value="P:sulfate assimilation, phosphoadenylyl sulfate reduction by phosphoadenylyl-sulfate reductase (thioredoxin)"/>
    <property type="evidence" value="ECO:0007669"/>
    <property type="project" value="UniProtKB-UniRule"/>
</dbReference>
<dbReference type="RefSeq" id="WP_207325476.1">
    <property type="nucleotide sequence ID" value="NZ_CP071504.1"/>
</dbReference>
<keyword evidence="2 4" id="KW-0963">Cytoplasm</keyword>
<proteinExistence type="inferred from homology"/>
<gene>
    <name evidence="4" type="primary">cysH</name>
    <name evidence="6" type="ORF">JYB88_03160</name>
</gene>
<dbReference type="InterPro" id="IPR011800">
    <property type="entry name" value="PAPS_reductase_CysH"/>
</dbReference>
<dbReference type="Pfam" id="PF01507">
    <property type="entry name" value="PAPS_reduct"/>
    <property type="match status" value="1"/>
</dbReference>
<evidence type="ECO:0000313" key="6">
    <source>
        <dbReference type="EMBL" id="QSX30676.1"/>
    </source>
</evidence>
<dbReference type="KEGG" id="scyp:JYB88_03160"/>
<comment type="subcellular location">
    <subcellularLocation>
        <location evidence="4">Cytoplasm</location>
    </subcellularLocation>
</comment>